<feature type="transmembrane region" description="Helical" evidence="1">
    <location>
        <begin position="12"/>
        <end position="29"/>
    </location>
</feature>
<protein>
    <submittedName>
        <fullName evidence="2">Membrane protein YesL</fullName>
    </submittedName>
</protein>
<organism evidence="2 3">
    <name type="scientific">Caldalkalibacillus uzonensis</name>
    <dbReference type="NCBI Taxonomy" id="353224"/>
    <lineage>
        <taxon>Bacteria</taxon>
        <taxon>Bacillati</taxon>
        <taxon>Bacillota</taxon>
        <taxon>Bacilli</taxon>
        <taxon>Bacillales</taxon>
        <taxon>Bacillaceae</taxon>
        <taxon>Caldalkalibacillus</taxon>
    </lineage>
</organism>
<feature type="transmembrane region" description="Helical" evidence="1">
    <location>
        <begin position="85"/>
        <end position="103"/>
    </location>
</feature>
<keyword evidence="3" id="KW-1185">Reference proteome</keyword>
<dbReference type="Proteomes" id="UP001232445">
    <property type="component" value="Unassembled WGS sequence"/>
</dbReference>
<evidence type="ECO:0000256" key="1">
    <source>
        <dbReference type="SAM" id="Phobius"/>
    </source>
</evidence>
<proteinExistence type="predicted"/>
<dbReference type="RefSeq" id="WP_307337187.1">
    <property type="nucleotide sequence ID" value="NZ_JAUSUQ010000004.1"/>
</dbReference>
<feature type="transmembrane region" description="Helical" evidence="1">
    <location>
        <begin position="115"/>
        <end position="140"/>
    </location>
</feature>
<keyword evidence="1" id="KW-0812">Transmembrane</keyword>
<keyword evidence="1" id="KW-0472">Membrane</keyword>
<sequence length="217" mass="25100">MNPDVRALERNSLTGVFYVACLWITRLVYVNTLWILFTLLGICVLGFAPATAALFSVIRKWILGQQDFAVWRTFWLAYKREFMKANVLGWGYGLFIVLLYNNIQYYNTQSTLMTHFLWIVSLFMLMLSAVSLFYLFPVLVHYQLKIWQYVRSAMAVSLAFPLHTLLMVAGLLVFIVIFTWLPGLLVVFSMSVPAVWIMKVAAHAFQKVEQQQAQDHP</sequence>
<keyword evidence="1" id="KW-1133">Transmembrane helix</keyword>
<gene>
    <name evidence="2" type="ORF">J2S00_001376</name>
</gene>
<dbReference type="EMBL" id="JAUSUQ010000004">
    <property type="protein sequence ID" value="MDQ0338590.1"/>
    <property type="molecule type" value="Genomic_DNA"/>
</dbReference>
<accession>A0ABU0CQ96</accession>
<comment type="caution">
    <text evidence="2">The sequence shown here is derived from an EMBL/GenBank/DDBJ whole genome shotgun (WGS) entry which is preliminary data.</text>
</comment>
<dbReference type="InterPro" id="IPR006938">
    <property type="entry name" value="DUF624"/>
</dbReference>
<evidence type="ECO:0000313" key="2">
    <source>
        <dbReference type="EMBL" id="MDQ0338590.1"/>
    </source>
</evidence>
<evidence type="ECO:0000313" key="3">
    <source>
        <dbReference type="Proteomes" id="UP001232445"/>
    </source>
</evidence>
<reference evidence="2 3" key="1">
    <citation type="submission" date="2023-07" db="EMBL/GenBank/DDBJ databases">
        <title>Genomic Encyclopedia of Type Strains, Phase IV (KMG-IV): sequencing the most valuable type-strain genomes for metagenomic binning, comparative biology and taxonomic classification.</title>
        <authorList>
            <person name="Goeker M."/>
        </authorList>
    </citation>
    <scope>NUCLEOTIDE SEQUENCE [LARGE SCALE GENOMIC DNA]</scope>
    <source>
        <strain evidence="2 3">DSM 17740</strain>
    </source>
</reference>
<feature type="transmembrane region" description="Helical" evidence="1">
    <location>
        <begin position="152"/>
        <end position="178"/>
    </location>
</feature>
<feature type="transmembrane region" description="Helical" evidence="1">
    <location>
        <begin position="35"/>
        <end position="58"/>
    </location>
</feature>
<name>A0ABU0CQ96_9BACI</name>
<dbReference type="Pfam" id="PF04854">
    <property type="entry name" value="DUF624"/>
    <property type="match status" value="1"/>
</dbReference>